<dbReference type="EMBL" id="MGEF01000036">
    <property type="protein sequence ID" value="OGL78238.1"/>
    <property type="molecule type" value="Genomic_DNA"/>
</dbReference>
<dbReference type="InterPro" id="IPR033911">
    <property type="entry name" value="MetRS_core"/>
</dbReference>
<dbReference type="Gene3D" id="3.40.50.620">
    <property type="entry name" value="HUPs"/>
    <property type="match status" value="1"/>
</dbReference>
<dbReference type="Pfam" id="PF00133">
    <property type="entry name" value="tRNA-synt_1"/>
    <property type="match status" value="1"/>
</dbReference>
<feature type="domain" description="Aminoacyl-tRNA synthetase class Ia" evidence="9">
    <location>
        <begin position="3"/>
        <end position="56"/>
    </location>
</feature>
<dbReference type="EC" id="6.1.1.10" evidence="1"/>
<accession>A0A1F7UKL7</accession>
<evidence type="ECO:0000256" key="3">
    <source>
        <dbReference type="ARBA" id="ARBA00022741"/>
    </source>
</evidence>
<dbReference type="STRING" id="1802397.A3J43_03225"/>
<evidence type="ECO:0000256" key="6">
    <source>
        <dbReference type="ARBA" id="ARBA00023146"/>
    </source>
</evidence>
<evidence type="ECO:0000256" key="4">
    <source>
        <dbReference type="ARBA" id="ARBA00022840"/>
    </source>
</evidence>
<keyword evidence="5 7" id="KW-0648">Protein biosynthesis</keyword>
<evidence type="ECO:0000256" key="1">
    <source>
        <dbReference type="ARBA" id="ARBA00012838"/>
    </source>
</evidence>
<dbReference type="InterPro" id="IPR014729">
    <property type="entry name" value="Rossmann-like_a/b/a_fold"/>
</dbReference>
<dbReference type="InterPro" id="IPR015413">
    <property type="entry name" value="Methionyl/Leucyl_tRNA_Synth"/>
</dbReference>
<dbReference type="Pfam" id="PF09334">
    <property type="entry name" value="tRNA-synt_1g"/>
    <property type="match status" value="1"/>
</dbReference>
<keyword evidence="2 7" id="KW-0436">Ligase</keyword>
<name>A0A1F7UKL7_9BACT</name>
<dbReference type="AlphaFoldDB" id="A0A1F7UKL7"/>
<dbReference type="Gene3D" id="2.170.220.10">
    <property type="match status" value="1"/>
</dbReference>
<dbReference type="InterPro" id="IPR002300">
    <property type="entry name" value="aa-tRNA-synth_Ia"/>
</dbReference>
<dbReference type="GO" id="GO:0005524">
    <property type="term" value="F:ATP binding"/>
    <property type="evidence" value="ECO:0007669"/>
    <property type="project" value="UniProtKB-KW"/>
</dbReference>
<dbReference type="InterPro" id="IPR009080">
    <property type="entry name" value="tRNAsynth_Ia_anticodon-bd"/>
</dbReference>
<comment type="similarity">
    <text evidence="7">Belongs to the class-I aminoacyl-tRNA synthetase family.</text>
</comment>
<evidence type="ECO:0000259" key="9">
    <source>
        <dbReference type="Pfam" id="PF00133"/>
    </source>
</evidence>
<dbReference type="CDD" id="cd00814">
    <property type="entry name" value="MetRS_core"/>
    <property type="match status" value="1"/>
</dbReference>
<dbReference type="PANTHER" id="PTHR43326">
    <property type="entry name" value="METHIONYL-TRNA SYNTHETASE"/>
    <property type="match status" value="1"/>
</dbReference>
<evidence type="ECO:0000256" key="7">
    <source>
        <dbReference type="RuleBase" id="RU363039"/>
    </source>
</evidence>
<protein>
    <recommendedName>
        <fullName evidence="1">methionine--tRNA ligase</fullName>
        <ecNumber evidence="1">6.1.1.10</ecNumber>
    </recommendedName>
</protein>
<dbReference type="PANTHER" id="PTHR43326:SF1">
    <property type="entry name" value="METHIONINE--TRNA LIGASE, MITOCHONDRIAL"/>
    <property type="match status" value="1"/>
</dbReference>
<evidence type="ECO:0000313" key="12">
    <source>
        <dbReference type="Proteomes" id="UP000176604"/>
    </source>
</evidence>
<evidence type="ECO:0000256" key="5">
    <source>
        <dbReference type="ARBA" id="ARBA00022917"/>
    </source>
</evidence>
<evidence type="ECO:0000256" key="2">
    <source>
        <dbReference type="ARBA" id="ARBA00022598"/>
    </source>
</evidence>
<keyword evidence="4 7" id="KW-0067">ATP-binding</keyword>
<dbReference type="Gene3D" id="1.10.730.10">
    <property type="entry name" value="Isoleucyl-tRNA Synthetase, Domain 1"/>
    <property type="match status" value="1"/>
</dbReference>
<evidence type="ECO:0000313" key="11">
    <source>
        <dbReference type="EMBL" id="OGL78238.1"/>
    </source>
</evidence>
<keyword evidence="3 7" id="KW-0547">Nucleotide-binding</keyword>
<dbReference type="Proteomes" id="UP000176604">
    <property type="component" value="Unassembled WGS sequence"/>
</dbReference>
<reference evidence="11 12" key="1">
    <citation type="journal article" date="2016" name="Nat. Commun.">
        <title>Thousands of microbial genomes shed light on interconnected biogeochemical processes in an aquifer system.</title>
        <authorList>
            <person name="Anantharaman K."/>
            <person name="Brown C.T."/>
            <person name="Hug L.A."/>
            <person name="Sharon I."/>
            <person name="Castelle C.J."/>
            <person name="Probst A.J."/>
            <person name="Thomas B.C."/>
            <person name="Singh A."/>
            <person name="Wilkins M.J."/>
            <person name="Karaoz U."/>
            <person name="Brodie E.L."/>
            <person name="Williams K.H."/>
            <person name="Hubbard S.S."/>
            <person name="Banfield J.F."/>
        </authorList>
    </citation>
    <scope>NUCLEOTIDE SEQUENCE [LARGE SCALE GENOMIC DNA]</scope>
</reference>
<dbReference type="GO" id="GO:0006431">
    <property type="term" value="P:methionyl-tRNA aminoacylation"/>
    <property type="evidence" value="ECO:0007669"/>
    <property type="project" value="InterPro"/>
</dbReference>
<dbReference type="SUPFAM" id="SSF52374">
    <property type="entry name" value="Nucleotidylyl transferase"/>
    <property type="match status" value="1"/>
</dbReference>
<feature type="region of interest" description="Disordered" evidence="8">
    <location>
        <begin position="366"/>
        <end position="394"/>
    </location>
</feature>
<dbReference type="PRINTS" id="PR01041">
    <property type="entry name" value="TRNASYNTHMET"/>
</dbReference>
<feature type="domain" description="Methionyl/Leucyl tRNA synthetase" evidence="10">
    <location>
        <begin position="136"/>
        <end position="359"/>
    </location>
</feature>
<organism evidence="11 12">
    <name type="scientific">Candidatus Uhrbacteria bacterium RIFCSPHIGHO2_12_FULL_54_23</name>
    <dbReference type="NCBI Taxonomy" id="1802397"/>
    <lineage>
        <taxon>Bacteria</taxon>
        <taxon>Candidatus Uhriibacteriota</taxon>
    </lineage>
</organism>
<keyword evidence="6 7" id="KW-0030">Aminoacyl-tRNA synthetase</keyword>
<dbReference type="SUPFAM" id="SSF47323">
    <property type="entry name" value="Anticodon-binding domain of a subclass of class I aminoacyl-tRNA synthetases"/>
    <property type="match status" value="1"/>
</dbReference>
<dbReference type="InterPro" id="IPR023457">
    <property type="entry name" value="Met-tRNA_synth_2"/>
</dbReference>
<gene>
    <name evidence="11" type="ORF">A3J43_03225</name>
</gene>
<sequence>MSKFYLTTTLPYVNAPPHIGFALEIVQADVIARWRAARGDDVFFNTGTDEHGLKIYRGAQAEGLDPQAYADLHAAKFDALKLALNLSYTNFIRTTDAHHVAAAQEFWKRCADRGDIYKKNYKVKYCVGCELEKTESELTDGRCPLHPNLAVELVEEENYFFRYSRYQEALLKMYTARPDFVVPEKRLKEIINFTAQGLQDFSISRLKKKMPLGVSVPGDPDHVMYVWFDALVNYISALGWPEDEKNFNAFWPGTQTAGKDNLRQQSSMWQAMLLSAGLPPSRQIMIHGFIMSAGQKMSKSLGNVVDPFAYAEEFGTDALRYYLLREIPTLDDGDFTREKFVARYNADLANGLGNLVQRVTAMVEKYSDGDYPPRPDASGHSSGGGDSNAKSPLGRGHIVQRTIGGVGYGSEALQARAGERIINYQLDQALAVIWERISECDKRVDEEKPWVMAKDPAQREKLERLLSDLVEEIRGIGETLAPFLPETSGRILGIVDAEKVKPPAQPLFPRKD</sequence>
<evidence type="ECO:0000256" key="8">
    <source>
        <dbReference type="SAM" id="MobiDB-lite"/>
    </source>
</evidence>
<proteinExistence type="inferred from homology"/>
<evidence type="ECO:0000259" key="10">
    <source>
        <dbReference type="Pfam" id="PF09334"/>
    </source>
</evidence>
<comment type="caution">
    <text evidence="11">The sequence shown here is derived from an EMBL/GenBank/DDBJ whole genome shotgun (WGS) entry which is preliminary data.</text>
</comment>
<dbReference type="GO" id="GO:0004825">
    <property type="term" value="F:methionine-tRNA ligase activity"/>
    <property type="evidence" value="ECO:0007669"/>
    <property type="project" value="UniProtKB-EC"/>
</dbReference>